<evidence type="ECO:0000256" key="2">
    <source>
        <dbReference type="ARBA" id="ARBA00006464"/>
    </source>
</evidence>
<evidence type="ECO:0000256" key="4">
    <source>
        <dbReference type="ARBA" id="ARBA00022692"/>
    </source>
</evidence>
<keyword evidence="6 7" id="KW-0472">Membrane</keyword>
<evidence type="ECO:0000256" key="5">
    <source>
        <dbReference type="ARBA" id="ARBA00022989"/>
    </source>
</evidence>
<comment type="similarity">
    <text evidence="2">Belongs to the bacterial sugar transferase family.</text>
</comment>
<dbReference type="EMBL" id="JBHTJM010000009">
    <property type="protein sequence ID" value="MFD0964591.1"/>
    <property type="molecule type" value="Genomic_DNA"/>
</dbReference>
<keyword evidence="10" id="KW-1185">Reference proteome</keyword>
<comment type="caution">
    <text evidence="9">The sequence shown here is derived from an EMBL/GenBank/DDBJ whole genome shotgun (WGS) entry which is preliminary data.</text>
</comment>
<dbReference type="RefSeq" id="WP_377716131.1">
    <property type="nucleotide sequence ID" value="NZ_JBHTJM010000009.1"/>
</dbReference>
<evidence type="ECO:0000256" key="6">
    <source>
        <dbReference type="ARBA" id="ARBA00023136"/>
    </source>
</evidence>
<gene>
    <name evidence="9" type="ORF">ACFQ1O_11305</name>
</gene>
<feature type="transmembrane region" description="Helical" evidence="7">
    <location>
        <begin position="263"/>
        <end position="287"/>
    </location>
</feature>
<comment type="subcellular location">
    <subcellularLocation>
        <location evidence="1">Membrane</location>
        <topology evidence="1">Multi-pass membrane protein</topology>
    </subcellularLocation>
</comment>
<dbReference type="Pfam" id="PF13727">
    <property type="entry name" value="CoA_binding_3"/>
    <property type="match status" value="1"/>
</dbReference>
<evidence type="ECO:0000256" key="3">
    <source>
        <dbReference type="ARBA" id="ARBA00022679"/>
    </source>
</evidence>
<keyword evidence="3" id="KW-0808">Transferase</keyword>
<feature type="transmembrane region" description="Helical" evidence="7">
    <location>
        <begin position="12"/>
        <end position="32"/>
    </location>
</feature>
<proteinExistence type="inferred from homology"/>
<dbReference type="PANTHER" id="PTHR30576:SF0">
    <property type="entry name" value="UNDECAPRENYL-PHOSPHATE N-ACETYLGALACTOSAMINYL 1-PHOSPHATE TRANSFERASE-RELATED"/>
    <property type="match status" value="1"/>
</dbReference>
<dbReference type="Gene3D" id="3.40.50.720">
    <property type="entry name" value="NAD(P)-binding Rossmann-like Domain"/>
    <property type="match status" value="1"/>
</dbReference>
<keyword evidence="5 7" id="KW-1133">Transmembrane helix</keyword>
<feature type="transmembrane region" description="Helical" evidence="7">
    <location>
        <begin position="102"/>
        <end position="123"/>
    </location>
</feature>
<accession>A0ABW3I3Z5</accession>
<feature type="transmembrane region" description="Helical" evidence="7">
    <location>
        <begin position="78"/>
        <end position="96"/>
    </location>
</feature>
<evidence type="ECO:0000313" key="10">
    <source>
        <dbReference type="Proteomes" id="UP001596997"/>
    </source>
</evidence>
<dbReference type="InterPro" id="IPR003362">
    <property type="entry name" value="Bact_transf"/>
</dbReference>
<dbReference type="InterPro" id="IPR017475">
    <property type="entry name" value="EPS_sugar_tfrase"/>
</dbReference>
<sequence length="453" mass="52893">MTLKRGRYSGFIRPLLYLIDIAILIAFVYYVHPLRLTSPYFTPFLLVGWLSSSFFTSYYQVYRFTSFVKIAITASKQYLLYSLIYFSYFSFGTTTLQLPKVIYFLLILFTVFFLVKILVYWGLKTYRLKGGSNRNTIILGYNQATKTLEEFFSKRPIYGYKYLGFFTNEDIKERIGNFKDVFTFLSRNNVDDIYCSISEFSQEEIDKLVKYANTHFKTLKFIPDSNQIMSAGFDVDYYDYFPVLKMQELALNKKSNRLLKRAFDILFSLIVILGVLSWLTPLLFILIKLESKGSLFYIKDRNGLDYKTFKCYKFRSLRVNVDDDKLHVDKKDNRITTIGRFLRATSLDELPQFFNVLKGDMSVVGPRPHMLAYNKAYADQVDNVQLMARHLILPGVTGLAQVRGYRGAVNEDSDIIGRVKLDLFYIKNWTILLDLKIILLTVLKLFKGDDKAF</sequence>
<protein>
    <submittedName>
        <fullName evidence="9">Exopolysaccharide biosynthesis polyprenyl glycosylphosphotransferase</fullName>
    </submittedName>
</protein>
<dbReference type="NCBIfam" id="TIGR03025">
    <property type="entry name" value="EPS_sugtrans"/>
    <property type="match status" value="1"/>
</dbReference>
<feature type="transmembrane region" description="Helical" evidence="7">
    <location>
        <begin position="38"/>
        <end position="58"/>
    </location>
</feature>
<evidence type="ECO:0000256" key="1">
    <source>
        <dbReference type="ARBA" id="ARBA00004141"/>
    </source>
</evidence>
<feature type="domain" description="Bacterial sugar transferase" evidence="8">
    <location>
        <begin position="260"/>
        <end position="446"/>
    </location>
</feature>
<dbReference type="PANTHER" id="PTHR30576">
    <property type="entry name" value="COLANIC BIOSYNTHESIS UDP-GLUCOSE LIPID CARRIER TRANSFERASE"/>
    <property type="match status" value="1"/>
</dbReference>
<keyword evidence="4 7" id="KW-0812">Transmembrane</keyword>
<reference evidence="10" key="1">
    <citation type="journal article" date="2019" name="Int. J. Syst. Evol. Microbiol.">
        <title>The Global Catalogue of Microorganisms (GCM) 10K type strain sequencing project: providing services to taxonomists for standard genome sequencing and annotation.</title>
        <authorList>
            <consortium name="The Broad Institute Genomics Platform"/>
            <consortium name="The Broad Institute Genome Sequencing Center for Infectious Disease"/>
            <person name="Wu L."/>
            <person name="Ma J."/>
        </authorList>
    </citation>
    <scope>NUCLEOTIDE SEQUENCE [LARGE SCALE GENOMIC DNA]</scope>
    <source>
        <strain evidence="10">CCUG 62114</strain>
    </source>
</reference>
<evidence type="ECO:0000313" key="9">
    <source>
        <dbReference type="EMBL" id="MFD0964591.1"/>
    </source>
</evidence>
<dbReference type="Pfam" id="PF02397">
    <property type="entry name" value="Bac_transf"/>
    <property type="match status" value="1"/>
</dbReference>
<evidence type="ECO:0000256" key="7">
    <source>
        <dbReference type="SAM" id="Phobius"/>
    </source>
</evidence>
<dbReference type="Proteomes" id="UP001596997">
    <property type="component" value="Unassembled WGS sequence"/>
</dbReference>
<organism evidence="9 10">
    <name type="scientific">Pseudofulvibacter geojedonensis</name>
    <dbReference type="NCBI Taxonomy" id="1123758"/>
    <lineage>
        <taxon>Bacteria</taxon>
        <taxon>Pseudomonadati</taxon>
        <taxon>Bacteroidota</taxon>
        <taxon>Flavobacteriia</taxon>
        <taxon>Flavobacteriales</taxon>
        <taxon>Flavobacteriaceae</taxon>
        <taxon>Pseudofulvibacter</taxon>
    </lineage>
</organism>
<evidence type="ECO:0000259" key="8">
    <source>
        <dbReference type="Pfam" id="PF02397"/>
    </source>
</evidence>
<name>A0ABW3I3Z5_9FLAO</name>